<organism evidence="2 3">
    <name type="scientific">Trematosphaeria pertusa</name>
    <dbReference type="NCBI Taxonomy" id="390896"/>
    <lineage>
        <taxon>Eukaryota</taxon>
        <taxon>Fungi</taxon>
        <taxon>Dikarya</taxon>
        <taxon>Ascomycota</taxon>
        <taxon>Pezizomycotina</taxon>
        <taxon>Dothideomycetes</taxon>
        <taxon>Pleosporomycetidae</taxon>
        <taxon>Pleosporales</taxon>
        <taxon>Massarineae</taxon>
        <taxon>Trematosphaeriaceae</taxon>
        <taxon>Trematosphaeria</taxon>
    </lineage>
</organism>
<keyword evidence="1" id="KW-1133">Transmembrane helix</keyword>
<keyword evidence="1" id="KW-0472">Membrane</keyword>
<accession>A0A6A6IPC9</accession>
<reference evidence="2" key="1">
    <citation type="journal article" date="2020" name="Stud. Mycol.">
        <title>101 Dothideomycetes genomes: a test case for predicting lifestyles and emergence of pathogens.</title>
        <authorList>
            <person name="Haridas S."/>
            <person name="Albert R."/>
            <person name="Binder M."/>
            <person name="Bloem J."/>
            <person name="Labutti K."/>
            <person name="Salamov A."/>
            <person name="Andreopoulos B."/>
            <person name="Baker S."/>
            <person name="Barry K."/>
            <person name="Bills G."/>
            <person name="Bluhm B."/>
            <person name="Cannon C."/>
            <person name="Castanera R."/>
            <person name="Culley D."/>
            <person name="Daum C."/>
            <person name="Ezra D."/>
            <person name="Gonzalez J."/>
            <person name="Henrissat B."/>
            <person name="Kuo A."/>
            <person name="Liang C."/>
            <person name="Lipzen A."/>
            <person name="Lutzoni F."/>
            <person name="Magnuson J."/>
            <person name="Mondo S."/>
            <person name="Nolan M."/>
            <person name="Ohm R."/>
            <person name="Pangilinan J."/>
            <person name="Park H.-J."/>
            <person name="Ramirez L."/>
            <person name="Alfaro M."/>
            <person name="Sun H."/>
            <person name="Tritt A."/>
            <person name="Yoshinaga Y."/>
            <person name="Zwiers L.-H."/>
            <person name="Turgeon B."/>
            <person name="Goodwin S."/>
            <person name="Spatafora J."/>
            <person name="Crous P."/>
            <person name="Grigoriev I."/>
        </authorList>
    </citation>
    <scope>NUCLEOTIDE SEQUENCE</scope>
    <source>
        <strain evidence="2">CBS 122368</strain>
    </source>
</reference>
<evidence type="ECO:0000256" key="1">
    <source>
        <dbReference type="SAM" id="Phobius"/>
    </source>
</evidence>
<feature type="non-terminal residue" evidence="2">
    <location>
        <position position="636"/>
    </location>
</feature>
<keyword evidence="1" id="KW-0812">Transmembrane</keyword>
<dbReference type="EMBL" id="ML987192">
    <property type="protein sequence ID" value="KAF2252087.1"/>
    <property type="molecule type" value="Genomic_DNA"/>
</dbReference>
<protein>
    <submittedName>
        <fullName evidence="2">Uncharacterized protein</fullName>
    </submittedName>
</protein>
<feature type="transmembrane region" description="Helical" evidence="1">
    <location>
        <begin position="36"/>
        <end position="60"/>
    </location>
</feature>
<proteinExistence type="predicted"/>
<sequence>MSELQSRFVKRGLWVDHSEGPIMGRTITTDTKTGTILIALLAVLASLATTHMWNLVTFFVHQVRADGYPADALFRQQQALLRTLPPPSTLMAEHIKLWWSWRKKADHVVARTILHWLLALLFTISTLMAGIFSSYIVTSDSISVLVDSNRCGFLNVQPNETWDAIDRGYLTSIYPLSQRLVDECYLDTNNDSAPTQCNTLAHPNIPLMQERIACPFHPSMCVGDTSQPAVSLDSGLLDLNDAFGLNLPSKDHIKFRKRTSCGVLPLDGRVAIVNATDYPAFAGFPKPGEQLRLFLYGMMVGQDPDHWANATFYQSFVKANVSEEYTVRDMLSFSSPERADYSAFAPLPEMALEDADIGLMFIGKNQVAYEVPVNDTVFAAHQRQEHDSYGLQDITVEYFSDDPGTVLGCTEQFCIADDTCTTLGPLPGDHIPAFSNASAVQTAVLRHIINSCFLWDITNAIDVRASAYIRGGAIRDGLPDDWWINEVMGWTSQVWAGLQVLIPDYAIGAKSRDSNADEYVVYPQTQAERALCGMQKMPKAGGFVGERNINVFGLAFIITFSVIVTTLDLSILRFLIHLSKFRQALAPRIDRWIQDGVLQLQRRAYEAHGEGTWAGLKQEVPVTVGKLKLAELPVES</sequence>
<dbReference type="OrthoDB" id="3540210at2759"/>
<gene>
    <name evidence="2" type="ORF">BU26DRAFT_403188</name>
</gene>
<name>A0A6A6IPC9_9PLEO</name>
<feature type="transmembrane region" description="Helical" evidence="1">
    <location>
        <begin position="551"/>
        <end position="576"/>
    </location>
</feature>
<dbReference type="GeneID" id="54576154"/>
<dbReference type="Proteomes" id="UP000800094">
    <property type="component" value="Unassembled WGS sequence"/>
</dbReference>
<dbReference type="AlphaFoldDB" id="A0A6A6IPC9"/>
<feature type="transmembrane region" description="Helical" evidence="1">
    <location>
        <begin position="113"/>
        <end position="137"/>
    </location>
</feature>
<evidence type="ECO:0000313" key="2">
    <source>
        <dbReference type="EMBL" id="KAF2252087.1"/>
    </source>
</evidence>
<dbReference type="RefSeq" id="XP_033687091.1">
    <property type="nucleotide sequence ID" value="XM_033822824.1"/>
</dbReference>
<keyword evidence="3" id="KW-1185">Reference proteome</keyword>
<evidence type="ECO:0000313" key="3">
    <source>
        <dbReference type="Proteomes" id="UP000800094"/>
    </source>
</evidence>